<dbReference type="HOGENOM" id="CLU_150004_0_0_11"/>
<evidence type="ECO:0000256" key="6">
    <source>
        <dbReference type="HAMAP-Rule" id="MF_00265"/>
    </source>
</evidence>
<dbReference type="InterPro" id="IPR022907">
    <property type="entry name" value="VapC_family"/>
</dbReference>
<comment type="similarity">
    <text evidence="6">Belongs to the PINc/VapC protein family.</text>
</comment>
<dbReference type="GO" id="GO:0016787">
    <property type="term" value="F:hydrolase activity"/>
    <property type="evidence" value="ECO:0007669"/>
    <property type="project" value="UniProtKB-KW"/>
</dbReference>
<dbReference type="GO" id="GO:0000287">
    <property type="term" value="F:magnesium ion binding"/>
    <property type="evidence" value="ECO:0007669"/>
    <property type="project" value="UniProtKB-UniRule"/>
</dbReference>
<dbReference type="Proteomes" id="UP000007947">
    <property type="component" value="Chromosome"/>
</dbReference>
<keyword evidence="6" id="KW-0800">Toxin</keyword>
<keyword evidence="2 6" id="KW-0540">Nuclease</keyword>
<dbReference type="GO" id="GO:0090729">
    <property type="term" value="F:toxin activity"/>
    <property type="evidence" value="ECO:0007669"/>
    <property type="project" value="UniProtKB-KW"/>
</dbReference>
<feature type="binding site" evidence="6">
    <location>
        <position position="11"/>
    </location>
    <ligand>
        <name>Mg(2+)</name>
        <dbReference type="ChEBI" id="CHEBI:18420"/>
    </ligand>
</feature>
<reference evidence="8 9" key="1">
    <citation type="submission" date="2011-05" db="EMBL/GenBank/DDBJ databases">
        <title>Whole genome sequence of Microlunatus phosphovorus NM-1.</title>
        <authorList>
            <person name="Hosoyama A."/>
            <person name="Sasaki K."/>
            <person name="Harada T."/>
            <person name="Igarashi R."/>
            <person name="Kawakoshi A."/>
            <person name="Sasagawa M."/>
            <person name="Fukada J."/>
            <person name="Nakamura S."/>
            <person name="Katano Y."/>
            <person name="Hanada S."/>
            <person name="Kamagata Y."/>
            <person name="Nakamura N."/>
            <person name="Yamazaki S."/>
            <person name="Fujita N."/>
        </authorList>
    </citation>
    <scope>NUCLEOTIDE SEQUENCE [LARGE SCALE GENOMIC DNA]</scope>
    <source>
        <strain evidence="9">ATCC 700054 / DSM 10555 / JCM 9379 / NBRC 101784 / NCIMB 13414 / VKM Ac-1990 / NM-1</strain>
    </source>
</reference>
<comment type="function">
    <text evidence="6">Toxic component of a toxin-antitoxin (TA) system. An RNase.</text>
</comment>
<evidence type="ECO:0000313" key="8">
    <source>
        <dbReference type="EMBL" id="BAK36962.1"/>
    </source>
</evidence>
<sequence>MPTSAELLLLDTSAAVALVDPDHVAHDAVRDRVRGHRLGLAGHAEFETFSVLTRLPGAKRVAPEAAIRLIQIGFPETRHLSRTAAELLLTEVGRRGVAGGAVYDALVAAAAGEHALLLVSRDARAMATYRAMGIDAELVGLP</sequence>
<dbReference type="InterPro" id="IPR029060">
    <property type="entry name" value="PIN-like_dom_sf"/>
</dbReference>
<dbReference type="CDD" id="cd18681">
    <property type="entry name" value="PIN_MtVapC27-VapC40_like"/>
    <property type="match status" value="1"/>
</dbReference>
<dbReference type="AlphaFoldDB" id="F5XQU0"/>
<accession>F5XQU0</accession>
<comment type="cofactor">
    <cofactor evidence="6">
        <name>Mg(2+)</name>
        <dbReference type="ChEBI" id="CHEBI:18420"/>
    </cofactor>
</comment>
<dbReference type="GO" id="GO:0004540">
    <property type="term" value="F:RNA nuclease activity"/>
    <property type="evidence" value="ECO:0007669"/>
    <property type="project" value="InterPro"/>
</dbReference>
<dbReference type="InterPro" id="IPR002716">
    <property type="entry name" value="PIN_dom"/>
</dbReference>
<feature type="domain" description="PIN" evidence="7">
    <location>
        <begin position="9"/>
        <end position="124"/>
    </location>
</feature>
<evidence type="ECO:0000256" key="4">
    <source>
        <dbReference type="ARBA" id="ARBA00022801"/>
    </source>
</evidence>
<dbReference type="HAMAP" id="MF_00265">
    <property type="entry name" value="VapC_Nob1"/>
    <property type="match status" value="1"/>
</dbReference>
<keyword evidence="4 6" id="KW-0378">Hydrolase</keyword>
<dbReference type="Pfam" id="PF01850">
    <property type="entry name" value="PIN"/>
    <property type="match status" value="1"/>
</dbReference>
<dbReference type="EMBL" id="AP012204">
    <property type="protein sequence ID" value="BAK36962.1"/>
    <property type="molecule type" value="Genomic_DNA"/>
</dbReference>
<dbReference type="KEGG" id="mph:MLP_39480"/>
<name>F5XQU0_MICPN</name>
<organism evidence="8 9">
    <name type="scientific">Microlunatus phosphovorus (strain ATCC 700054 / DSM 10555 / JCM 9379 / NBRC 101784 / NCIMB 13414 / VKM Ac-1990 / NM-1)</name>
    <dbReference type="NCBI Taxonomy" id="1032480"/>
    <lineage>
        <taxon>Bacteria</taxon>
        <taxon>Bacillati</taxon>
        <taxon>Actinomycetota</taxon>
        <taxon>Actinomycetes</taxon>
        <taxon>Propionibacteriales</taxon>
        <taxon>Propionibacteriaceae</taxon>
        <taxon>Microlunatus</taxon>
    </lineage>
</organism>
<evidence type="ECO:0000313" key="9">
    <source>
        <dbReference type="Proteomes" id="UP000007947"/>
    </source>
</evidence>
<dbReference type="RefSeq" id="WP_013864804.1">
    <property type="nucleotide sequence ID" value="NC_015635.1"/>
</dbReference>
<dbReference type="EC" id="3.1.-.-" evidence="6"/>
<dbReference type="OrthoDB" id="25693at2"/>
<evidence type="ECO:0000256" key="1">
    <source>
        <dbReference type="ARBA" id="ARBA00022649"/>
    </source>
</evidence>
<dbReference type="SUPFAM" id="SSF88723">
    <property type="entry name" value="PIN domain-like"/>
    <property type="match status" value="1"/>
</dbReference>
<evidence type="ECO:0000256" key="2">
    <source>
        <dbReference type="ARBA" id="ARBA00022722"/>
    </source>
</evidence>
<protein>
    <recommendedName>
        <fullName evidence="6">Ribonuclease VapC</fullName>
        <shortName evidence="6">RNase VapC</shortName>
        <ecNumber evidence="6">3.1.-.-</ecNumber>
    </recommendedName>
    <alternativeName>
        <fullName evidence="6">Toxin VapC</fullName>
    </alternativeName>
</protein>
<proteinExistence type="inferred from homology"/>
<keyword evidence="3 6" id="KW-0479">Metal-binding</keyword>
<keyword evidence="9" id="KW-1185">Reference proteome</keyword>
<gene>
    <name evidence="6" type="primary">vapC</name>
    <name evidence="8" type="ordered locus">MLP_39480</name>
</gene>
<evidence type="ECO:0000259" key="7">
    <source>
        <dbReference type="Pfam" id="PF01850"/>
    </source>
</evidence>
<dbReference type="STRING" id="1032480.MLP_39480"/>
<feature type="binding site" evidence="6">
    <location>
        <position position="104"/>
    </location>
    <ligand>
        <name>Mg(2+)</name>
        <dbReference type="ChEBI" id="CHEBI:18420"/>
    </ligand>
</feature>
<keyword evidence="5 6" id="KW-0460">Magnesium</keyword>
<dbReference type="eggNOG" id="COG1848">
    <property type="taxonomic scope" value="Bacteria"/>
</dbReference>
<evidence type="ECO:0000256" key="5">
    <source>
        <dbReference type="ARBA" id="ARBA00022842"/>
    </source>
</evidence>
<keyword evidence="1 6" id="KW-1277">Toxin-antitoxin system</keyword>
<evidence type="ECO:0000256" key="3">
    <source>
        <dbReference type="ARBA" id="ARBA00022723"/>
    </source>
</evidence>
<dbReference type="Gene3D" id="3.40.50.1010">
    <property type="entry name" value="5'-nuclease"/>
    <property type="match status" value="1"/>
</dbReference>